<dbReference type="Gene3D" id="3.30.420.10">
    <property type="entry name" value="Ribonuclease H-like superfamily/Ribonuclease H"/>
    <property type="match status" value="1"/>
</dbReference>
<keyword evidence="3" id="KW-1185">Reference proteome</keyword>
<reference evidence="2 3" key="1">
    <citation type="submission" date="2018-11" db="EMBL/GenBank/DDBJ databases">
        <authorList>
            <consortium name="Pathogen Informatics"/>
        </authorList>
    </citation>
    <scope>NUCLEOTIDE SEQUENCE [LARGE SCALE GENOMIC DNA]</scope>
</reference>
<evidence type="ECO:0000313" key="2">
    <source>
        <dbReference type="EMBL" id="VDP18612.1"/>
    </source>
</evidence>
<evidence type="ECO:0000313" key="3">
    <source>
        <dbReference type="Proteomes" id="UP000050761"/>
    </source>
</evidence>
<dbReference type="PANTHER" id="PTHR46060">
    <property type="entry name" value="MARINER MOS1 TRANSPOSASE-LIKE PROTEIN"/>
    <property type="match status" value="1"/>
</dbReference>
<dbReference type="PANTHER" id="PTHR46060:SF1">
    <property type="entry name" value="MARINER MOS1 TRANSPOSASE-LIKE PROTEIN"/>
    <property type="match status" value="1"/>
</dbReference>
<evidence type="ECO:0000313" key="4">
    <source>
        <dbReference type="WBParaSite" id="HPBE_0002017201-mRNA-1"/>
    </source>
</evidence>
<proteinExistence type="predicted"/>
<dbReference type="InterPro" id="IPR052709">
    <property type="entry name" value="Transposase-MT_Hybrid"/>
</dbReference>
<dbReference type="EMBL" id="UZAH01031925">
    <property type="protein sequence ID" value="VDP18612.1"/>
    <property type="molecule type" value="Genomic_DNA"/>
</dbReference>
<name>A0A183GD71_HELPZ</name>
<dbReference type="AlphaFoldDB" id="A0A183GD71"/>
<gene>
    <name evidence="2" type="ORF">HPBE_LOCUS20171</name>
</gene>
<sequence>MKLGERVPHDLTSSLRKKRVDAEKESLDRHKQEPFLHQLVTLDEKRISLDDHQCSKKWLREKQKPQPTPKHDPHQKKVMLSVWWYREGVIFWRLIESSSSIDAEV</sequence>
<dbReference type="OrthoDB" id="10065579at2759"/>
<protein>
    <submittedName>
        <fullName evidence="2 4">Uncharacterized protein</fullName>
    </submittedName>
</protein>
<dbReference type="Proteomes" id="UP000050761">
    <property type="component" value="Unassembled WGS sequence"/>
</dbReference>
<dbReference type="GO" id="GO:0003676">
    <property type="term" value="F:nucleic acid binding"/>
    <property type="evidence" value="ECO:0007669"/>
    <property type="project" value="InterPro"/>
</dbReference>
<dbReference type="InterPro" id="IPR001888">
    <property type="entry name" value="Transposase_1"/>
</dbReference>
<reference evidence="4" key="2">
    <citation type="submission" date="2019-09" db="UniProtKB">
        <authorList>
            <consortium name="WormBaseParasite"/>
        </authorList>
    </citation>
    <scope>IDENTIFICATION</scope>
</reference>
<accession>A0A183GD71</accession>
<dbReference type="InterPro" id="IPR036397">
    <property type="entry name" value="RNaseH_sf"/>
</dbReference>
<organism evidence="3 4">
    <name type="scientific">Heligmosomoides polygyrus</name>
    <name type="common">Parasitic roundworm</name>
    <dbReference type="NCBI Taxonomy" id="6339"/>
    <lineage>
        <taxon>Eukaryota</taxon>
        <taxon>Metazoa</taxon>
        <taxon>Ecdysozoa</taxon>
        <taxon>Nematoda</taxon>
        <taxon>Chromadorea</taxon>
        <taxon>Rhabditida</taxon>
        <taxon>Rhabditina</taxon>
        <taxon>Rhabditomorpha</taxon>
        <taxon>Strongyloidea</taxon>
        <taxon>Heligmosomidae</taxon>
        <taxon>Heligmosomoides</taxon>
    </lineage>
</organism>
<dbReference type="Pfam" id="PF01359">
    <property type="entry name" value="Transposase_1"/>
    <property type="match status" value="1"/>
</dbReference>
<feature type="region of interest" description="Disordered" evidence="1">
    <location>
        <begin position="1"/>
        <end position="27"/>
    </location>
</feature>
<accession>A0A3P8AVU9</accession>
<evidence type="ECO:0000256" key="1">
    <source>
        <dbReference type="SAM" id="MobiDB-lite"/>
    </source>
</evidence>
<dbReference type="WBParaSite" id="HPBE_0002017201-mRNA-1">
    <property type="protein sequence ID" value="HPBE_0002017201-mRNA-1"/>
    <property type="gene ID" value="HPBE_0002017201"/>
</dbReference>